<evidence type="ECO:0000256" key="1">
    <source>
        <dbReference type="SAM" id="MobiDB-lite"/>
    </source>
</evidence>
<feature type="region of interest" description="Disordered" evidence="1">
    <location>
        <begin position="56"/>
        <end position="77"/>
    </location>
</feature>
<accession>A0A8S4RSL2</accession>
<dbReference type="OrthoDB" id="7383049at2759"/>
<evidence type="ECO:0000313" key="2">
    <source>
        <dbReference type="EMBL" id="CAH2240593.1"/>
    </source>
</evidence>
<name>A0A8S4RSL2_9NEOP</name>
<proteinExistence type="predicted"/>
<gene>
    <name evidence="2" type="primary">jg21067</name>
    <name evidence="2" type="ORF">PAEG_LOCUS17168</name>
</gene>
<feature type="compositionally biased region" description="Polar residues" evidence="1">
    <location>
        <begin position="8"/>
        <end position="17"/>
    </location>
</feature>
<organism evidence="2 3">
    <name type="scientific">Pararge aegeria aegeria</name>
    <dbReference type="NCBI Taxonomy" id="348720"/>
    <lineage>
        <taxon>Eukaryota</taxon>
        <taxon>Metazoa</taxon>
        <taxon>Ecdysozoa</taxon>
        <taxon>Arthropoda</taxon>
        <taxon>Hexapoda</taxon>
        <taxon>Insecta</taxon>
        <taxon>Pterygota</taxon>
        <taxon>Neoptera</taxon>
        <taxon>Endopterygota</taxon>
        <taxon>Lepidoptera</taxon>
        <taxon>Glossata</taxon>
        <taxon>Ditrysia</taxon>
        <taxon>Papilionoidea</taxon>
        <taxon>Nymphalidae</taxon>
        <taxon>Satyrinae</taxon>
        <taxon>Satyrini</taxon>
        <taxon>Parargina</taxon>
        <taxon>Pararge</taxon>
    </lineage>
</organism>
<protein>
    <submittedName>
        <fullName evidence="2">Jg21067 protein</fullName>
    </submittedName>
</protein>
<evidence type="ECO:0000313" key="3">
    <source>
        <dbReference type="Proteomes" id="UP000838756"/>
    </source>
</evidence>
<sequence>MSHGSVKSAKNGNSSQAAEAVETSREGSESLPPPPDGGWGWMVVFASFMIHIVRNRDSNSAPESQVELEARLSPLEG</sequence>
<dbReference type="EMBL" id="CAKXAJ010025534">
    <property type="protein sequence ID" value="CAH2240593.1"/>
    <property type="molecule type" value="Genomic_DNA"/>
</dbReference>
<keyword evidence="3" id="KW-1185">Reference proteome</keyword>
<dbReference type="Proteomes" id="UP000838756">
    <property type="component" value="Unassembled WGS sequence"/>
</dbReference>
<comment type="caution">
    <text evidence="2">The sequence shown here is derived from an EMBL/GenBank/DDBJ whole genome shotgun (WGS) entry which is preliminary data.</text>
</comment>
<dbReference type="AlphaFoldDB" id="A0A8S4RSL2"/>
<reference evidence="2" key="1">
    <citation type="submission" date="2022-03" db="EMBL/GenBank/DDBJ databases">
        <authorList>
            <person name="Lindestad O."/>
        </authorList>
    </citation>
    <scope>NUCLEOTIDE SEQUENCE</scope>
</reference>
<feature type="region of interest" description="Disordered" evidence="1">
    <location>
        <begin position="1"/>
        <end position="36"/>
    </location>
</feature>